<dbReference type="AlphaFoldDB" id="A0AAW2WWB0"/>
<sequence>MSKAVYTLTREQKRRIYEWITRLKFPDGYASNLAHCVDMKELRLHGMKSHDCHVFMQKLISIAFREMLPESVWSALTEASLLFQIICSTTLDVDKVQELEDSVAIILWNLKKIFPPSFFNSMEHLIVHLSYEACWEGLYNTEAYFVEEIGLFTSQYFEPQVLCKQNRPGRNDDLAMNDTRNDLLKLHYWGPTAEVTTFSCYFVNCYNFHTESHSVGKATFNCRMCVKSSSYIDTDSDFYGILEEVIQLDYPLIPNMQIVLFKYRWVDPVRGMNVHPRYHLVDVNFKKVYQKNESFILAQQAVQVYYTEYSSMKRDKVDWLAVCRIKARRVVDDSCWTEVAFKKMRQYLLRKYWRTIIIMNCMIQMVYSLSLT</sequence>
<evidence type="ECO:0008006" key="4">
    <source>
        <dbReference type="Google" id="ProtNLM"/>
    </source>
</evidence>
<dbReference type="InterPro" id="IPR025452">
    <property type="entry name" value="DUF4218"/>
</dbReference>
<accession>A0AAW2WWB0</accession>
<dbReference type="PANTHER" id="PTHR48258">
    <property type="entry name" value="DUF4218 DOMAIN-CONTAINING PROTEIN-RELATED"/>
    <property type="match status" value="1"/>
</dbReference>
<comment type="caution">
    <text evidence="3">The sequence shown here is derived from an EMBL/GenBank/DDBJ whole genome shotgun (WGS) entry which is preliminary data.</text>
</comment>
<proteinExistence type="predicted"/>
<dbReference type="PANTHER" id="PTHR48258:SF4">
    <property type="entry name" value="DUF4216 DOMAIN-CONTAINING PROTEIN"/>
    <property type="match status" value="1"/>
</dbReference>
<reference evidence="3" key="2">
    <citation type="journal article" date="2024" name="Plant">
        <title>Genomic evolution and insights into agronomic trait innovations of Sesamum species.</title>
        <authorList>
            <person name="Miao H."/>
            <person name="Wang L."/>
            <person name="Qu L."/>
            <person name="Liu H."/>
            <person name="Sun Y."/>
            <person name="Le M."/>
            <person name="Wang Q."/>
            <person name="Wei S."/>
            <person name="Zheng Y."/>
            <person name="Lin W."/>
            <person name="Duan Y."/>
            <person name="Cao H."/>
            <person name="Xiong S."/>
            <person name="Wang X."/>
            <person name="Wei L."/>
            <person name="Li C."/>
            <person name="Ma Q."/>
            <person name="Ju M."/>
            <person name="Zhao R."/>
            <person name="Li G."/>
            <person name="Mu C."/>
            <person name="Tian Q."/>
            <person name="Mei H."/>
            <person name="Zhang T."/>
            <person name="Gao T."/>
            <person name="Zhang H."/>
        </authorList>
    </citation>
    <scope>NUCLEOTIDE SEQUENCE</scope>
    <source>
        <strain evidence="3">KEN1</strain>
    </source>
</reference>
<dbReference type="Pfam" id="PF13960">
    <property type="entry name" value="DUF4218"/>
    <property type="match status" value="1"/>
</dbReference>
<dbReference type="Pfam" id="PF13952">
    <property type="entry name" value="DUF4216"/>
    <property type="match status" value="1"/>
</dbReference>
<gene>
    <name evidence="3" type="ORF">Slati_1725400</name>
</gene>
<organism evidence="3">
    <name type="scientific">Sesamum latifolium</name>
    <dbReference type="NCBI Taxonomy" id="2727402"/>
    <lineage>
        <taxon>Eukaryota</taxon>
        <taxon>Viridiplantae</taxon>
        <taxon>Streptophyta</taxon>
        <taxon>Embryophyta</taxon>
        <taxon>Tracheophyta</taxon>
        <taxon>Spermatophyta</taxon>
        <taxon>Magnoliopsida</taxon>
        <taxon>eudicotyledons</taxon>
        <taxon>Gunneridae</taxon>
        <taxon>Pentapetalae</taxon>
        <taxon>asterids</taxon>
        <taxon>lamiids</taxon>
        <taxon>Lamiales</taxon>
        <taxon>Pedaliaceae</taxon>
        <taxon>Sesamum</taxon>
    </lineage>
</organism>
<feature type="domain" description="DUF4218" evidence="2">
    <location>
        <begin position="86"/>
        <end position="134"/>
    </location>
</feature>
<feature type="domain" description="DUF4216" evidence="1">
    <location>
        <begin position="246"/>
        <end position="322"/>
    </location>
</feature>
<reference evidence="3" key="1">
    <citation type="submission" date="2020-06" db="EMBL/GenBank/DDBJ databases">
        <authorList>
            <person name="Li T."/>
            <person name="Hu X."/>
            <person name="Zhang T."/>
            <person name="Song X."/>
            <person name="Zhang H."/>
            <person name="Dai N."/>
            <person name="Sheng W."/>
            <person name="Hou X."/>
            <person name="Wei L."/>
        </authorList>
    </citation>
    <scope>NUCLEOTIDE SEQUENCE</scope>
    <source>
        <strain evidence="3">KEN1</strain>
        <tissue evidence="3">Leaf</tissue>
    </source>
</reference>
<protein>
    <recommendedName>
        <fullName evidence="4">DUF4218 domain-containing protein</fullName>
    </recommendedName>
</protein>
<evidence type="ECO:0000259" key="2">
    <source>
        <dbReference type="Pfam" id="PF13960"/>
    </source>
</evidence>
<dbReference type="InterPro" id="IPR025312">
    <property type="entry name" value="DUF4216"/>
</dbReference>
<evidence type="ECO:0000313" key="3">
    <source>
        <dbReference type="EMBL" id="KAL0445975.1"/>
    </source>
</evidence>
<name>A0AAW2WWB0_9LAMI</name>
<evidence type="ECO:0000259" key="1">
    <source>
        <dbReference type="Pfam" id="PF13952"/>
    </source>
</evidence>
<dbReference type="EMBL" id="JACGWN010000006">
    <property type="protein sequence ID" value="KAL0445975.1"/>
    <property type="molecule type" value="Genomic_DNA"/>
</dbReference>